<proteinExistence type="predicted"/>
<dbReference type="EMBL" id="JRPQ01000094">
    <property type="protein sequence ID" value="KGI21993.1"/>
    <property type="molecule type" value="Genomic_DNA"/>
</dbReference>
<organism evidence="2 3">
    <name type="scientific">Hoylesella timonensis S9-PR14</name>
    <dbReference type="NCBI Taxonomy" id="1401062"/>
    <lineage>
        <taxon>Bacteria</taxon>
        <taxon>Pseudomonadati</taxon>
        <taxon>Bacteroidota</taxon>
        <taxon>Bacteroidia</taxon>
        <taxon>Bacteroidales</taxon>
        <taxon>Prevotellaceae</taxon>
        <taxon>Hoylesella</taxon>
    </lineage>
</organism>
<comment type="caution">
    <text evidence="2">The sequence shown here is derived from an EMBL/GenBank/DDBJ whole genome shotgun (WGS) entry which is preliminary data.</text>
</comment>
<dbReference type="OrthoDB" id="996754at2"/>
<accession>A0A098YTK2</accession>
<keyword evidence="1" id="KW-0732">Signal</keyword>
<dbReference type="Pfam" id="PF14060">
    <property type="entry name" value="DUF4252"/>
    <property type="match status" value="1"/>
</dbReference>
<dbReference type="Proteomes" id="UP000029723">
    <property type="component" value="Unassembled WGS sequence"/>
</dbReference>
<dbReference type="InterPro" id="IPR025348">
    <property type="entry name" value="DUF4252"/>
</dbReference>
<dbReference type="AlphaFoldDB" id="A0A098YTK2"/>
<evidence type="ECO:0000256" key="1">
    <source>
        <dbReference type="SAM" id="SignalP"/>
    </source>
</evidence>
<reference evidence="2 3" key="1">
    <citation type="submission" date="2014-07" db="EMBL/GenBank/DDBJ databases">
        <authorList>
            <person name="McCorrison J."/>
            <person name="Sanka R."/>
            <person name="Torralba M."/>
            <person name="Gillis M."/>
            <person name="Haft D.H."/>
            <person name="Methe B."/>
            <person name="Sutton G."/>
            <person name="Nelson K.E."/>
        </authorList>
    </citation>
    <scope>NUCLEOTIDE SEQUENCE [LARGE SCALE GENOMIC DNA]</scope>
    <source>
        <strain evidence="2 3">S9-PR14</strain>
    </source>
</reference>
<evidence type="ECO:0000313" key="3">
    <source>
        <dbReference type="Proteomes" id="UP000029723"/>
    </source>
</evidence>
<protein>
    <recommendedName>
        <fullName evidence="4">DUF4252 domain-containing protein</fullName>
    </recommendedName>
</protein>
<feature type="signal peptide" evidence="1">
    <location>
        <begin position="1"/>
        <end position="19"/>
    </location>
</feature>
<sequence>MKKVMMMAVLAFMAMSVQAQMSVDGLMKKYKHSPKAEYIHVPKVMITLAKAIKTGDADDYTKYLKHIDSIKVLDMEDCSNAVKQQFLKDADQLKTAGYEVLMTAKEAKEQTVILTKRNKAGIKELVIVDSGDDDATLIQIMGNIKDSEIQKIVAKKKKK</sequence>
<dbReference type="RefSeq" id="WP_036927576.1">
    <property type="nucleotide sequence ID" value="NZ_JRPQ01000094.1"/>
</dbReference>
<name>A0A098YTK2_9BACT</name>
<gene>
    <name evidence="2" type="ORF">HMPREF9304_06895</name>
</gene>
<feature type="chain" id="PRO_5001942772" description="DUF4252 domain-containing protein" evidence="1">
    <location>
        <begin position="20"/>
        <end position="159"/>
    </location>
</feature>
<evidence type="ECO:0008006" key="4">
    <source>
        <dbReference type="Google" id="ProtNLM"/>
    </source>
</evidence>
<evidence type="ECO:0000313" key="2">
    <source>
        <dbReference type="EMBL" id="KGI21993.1"/>
    </source>
</evidence>